<dbReference type="FunCoup" id="F6RMR3">
    <property type="interactions" value="359"/>
</dbReference>
<feature type="coiled-coil region" evidence="1">
    <location>
        <begin position="28"/>
        <end position="188"/>
    </location>
</feature>
<reference evidence="3" key="3">
    <citation type="submission" date="2025-08" db="UniProtKB">
        <authorList>
            <consortium name="Ensembl"/>
        </authorList>
    </citation>
    <scope>IDENTIFICATION</scope>
</reference>
<feature type="compositionally biased region" description="Polar residues" evidence="2">
    <location>
        <begin position="418"/>
        <end position="431"/>
    </location>
</feature>
<keyword evidence="1" id="KW-0175">Coiled coil</keyword>
<feature type="compositionally biased region" description="Polar residues" evidence="2">
    <location>
        <begin position="439"/>
        <end position="448"/>
    </location>
</feature>
<dbReference type="Ensembl" id="ENSCINT00000024156.2">
    <property type="protein sequence ID" value="ENSCINP00000023910.2"/>
    <property type="gene ID" value="ENSCING00000006496.4"/>
</dbReference>
<dbReference type="EMBL" id="EAAA01002990">
    <property type="status" value="NOT_ANNOTATED_CDS"/>
    <property type="molecule type" value="Genomic_DNA"/>
</dbReference>
<protein>
    <submittedName>
        <fullName evidence="3">Uncharacterized protein</fullName>
    </submittedName>
</protein>
<evidence type="ECO:0000256" key="2">
    <source>
        <dbReference type="SAM" id="MobiDB-lite"/>
    </source>
</evidence>
<dbReference type="GeneTree" id="ENSGT00720000108851"/>
<dbReference type="PANTHER" id="PTHR18911">
    <property type="entry name" value="CTCL TUMOR ANTIGEN HD-CL-01"/>
    <property type="match status" value="1"/>
</dbReference>
<reference evidence="3" key="4">
    <citation type="submission" date="2025-09" db="UniProtKB">
        <authorList>
            <consortium name="Ensembl"/>
        </authorList>
    </citation>
    <scope>IDENTIFICATION</scope>
</reference>
<keyword evidence="4" id="KW-1185">Reference proteome</keyword>
<reference evidence="3" key="2">
    <citation type="journal article" date="2008" name="Genome Biol.">
        <title>Improved genome assembly and evidence-based global gene model set for the chordate Ciona intestinalis: new insight into intron and operon populations.</title>
        <authorList>
            <person name="Satou Y."/>
            <person name="Mineta K."/>
            <person name="Ogasawara M."/>
            <person name="Sasakura Y."/>
            <person name="Shoguchi E."/>
            <person name="Ueno K."/>
            <person name="Yamada L."/>
            <person name="Matsumoto J."/>
            <person name="Wasserscheid J."/>
            <person name="Dewar K."/>
            <person name="Wiley G.B."/>
            <person name="Macmil S.L."/>
            <person name="Roe B.A."/>
            <person name="Zeller R.W."/>
            <person name="Hastings K.E."/>
            <person name="Lemaire P."/>
            <person name="Lindquist E."/>
            <person name="Endo T."/>
            <person name="Hotta K."/>
            <person name="Inaba K."/>
        </authorList>
    </citation>
    <scope>NUCLEOTIDE SEQUENCE [LARGE SCALE GENOMIC DNA]</scope>
    <source>
        <strain evidence="3">wild type</strain>
    </source>
</reference>
<dbReference type="Proteomes" id="UP000008144">
    <property type="component" value="Chromosome 9"/>
</dbReference>
<dbReference type="OMA" id="TLSNGMC"/>
<dbReference type="InterPro" id="IPR038830">
    <property type="entry name" value="CCDC186"/>
</dbReference>
<evidence type="ECO:0000313" key="4">
    <source>
        <dbReference type="Proteomes" id="UP000008144"/>
    </source>
</evidence>
<proteinExistence type="predicted"/>
<organism evidence="3 4">
    <name type="scientific">Ciona intestinalis</name>
    <name type="common">Transparent sea squirt</name>
    <name type="synonym">Ascidia intestinalis</name>
    <dbReference type="NCBI Taxonomy" id="7719"/>
    <lineage>
        <taxon>Eukaryota</taxon>
        <taxon>Metazoa</taxon>
        <taxon>Chordata</taxon>
        <taxon>Tunicata</taxon>
        <taxon>Ascidiacea</taxon>
        <taxon>Phlebobranchia</taxon>
        <taxon>Cionidae</taxon>
        <taxon>Ciona</taxon>
    </lineage>
</organism>
<dbReference type="GO" id="GO:0099518">
    <property type="term" value="P:vesicle cytoskeletal trafficking"/>
    <property type="evidence" value="ECO:0000318"/>
    <property type="project" value="GO_Central"/>
</dbReference>
<accession>F6RMR3</accession>
<reference evidence="4" key="1">
    <citation type="journal article" date="2002" name="Science">
        <title>The draft genome of Ciona intestinalis: insights into chordate and vertebrate origins.</title>
        <authorList>
            <person name="Dehal P."/>
            <person name="Satou Y."/>
            <person name="Campbell R.K."/>
            <person name="Chapman J."/>
            <person name="Degnan B."/>
            <person name="De Tomaso A."/>
            <person name="Davidson B."/>
            <person name="Di Gregorio A."/>
            <person name="Gelpke M."/>
            <person name="Goodstein D.M."/>
            <person name="Harafuji N."/>
            <person name="Hastings K.E."/>
            <person name="Ho I."/>
            <person name="Hotta K."/>
            <person name="Huang W."/>
            <person name="Kawashima T."/>
            <person name="Lemaire P."/>
            <person name="Martinez D."/>
            <person name="Meinertzhagen I.A."/>
            <person name="Necula S."/>
            <person name="Nonaka M."/>
            <person name="Putnam N."/>
            <person name="Rash S."/>
            <person name="Saiga H."/>
            <person name="Satake M."/>
            <person name="Terry A."/>
            <person name="Yamada L."/>
            <person name="Wang H.G."/>
            <person name="Awazu S."/>
            <person name="Azumi K."/>
            <person name="Boore J."/>
            <person name="Branno M."/>
            <person name="Chin-Bow S."/>
            <person name="DeSantis R."/>
            <person name="Doyle S."/>
            <person name="Francino P."/>
            <person name="Keys D.N."/>
            <person name="Haga S."/>
            <person name="Hayashi H."/>
            <person name="Hino K."/>
            <person name="Imai K.S."/>
            <person name="Inaba K."/>
            <person name="Kano S."/>
            <person name="Kobayashi K."/>
            <person name="Kobayashi M."/>
            <person name="Lee B.I."/>
            <person name="Makabe K.W."/>
            <person name="Manohar C."/>
            <person name="Matassi G."/>
            <person name="Medina M."/>
            <person name="Mochizuki Y."/>
            <person name="Mount S."/>
            <person name="Morishita T."/>
            <person name="Miura S."/>
            <person name="Nakayama A."/>
            <person name="Nishizaka S."/>
            <person name="Nomoto H."/>
            <person name="Ohta F."/>
            <person name="Oishi K."/>
            <person name="Rigoutsos I."/>
            <person name="Sano M."/>
            <person name="Sasaki A."/>
            <person name="Sasakura Y."/>
            <person name="Shoguchi E."/>
            <person name="Shin-i T."/>
            <person name="Spagnuolo A."/>
            <person name="Stainier D."/>
            <person name="Suzuki M.M."/>
            <person name="Tassy O."/>
            <person name="Takatori N."/>
            <person name="Tokuoka M."/>
            <person name="Yagi K."/>
            <person name="Yoshizaki F."/>
            <person name="Wada S."/>
            <person name="Zhang C."/>
            <person name="Hyatt P.D."/>
            <person name="Larimer F."/>
            <person name="Detter C."/>
            <person name="Doggett N."/>
            <person name="Glavina T."/>
            <person name="Hawkins T."/>
            <person name="Richardson P."/>
            <person name="Lucas S."/>
            <person name="Kohara Y."/>
            <person name="Levine M."/>
            <person name="Satoh N."/>
            <person name="Rokhsar D.S."/>
        </authorList>
    </citation>
    <scope>NUCLEOTIDE SEQUENCE [LARGE SCALE GENOMIC DNA]</scope>
</reference>
<dbReference type="HOGENOM" id="CLU_007958_1_0_1"/>
<feature type="coiled-coil region" evidence="1">
    <location>
        <begin position="225"/>
        <end position="334"/>
    </location>
</feature>
<dbReference type="GO" id="GO:0005802">
    <property type="term" value="C:trans-Golgi network"/>
    <property type="evidence" value="ECO:0000318"/>
    <property type="project" value="GO_Central"/>
</dbReference>
<name>F6RMR3_CIOIN</name>
<dbReference type="PANTHER" id="PTHR18911:SF5">
    <property type="entry name" value="COILED-COIL DOMAIN-CONTAINING PROTEIN 186"/>
    <property type="match status" value="1"/>
</dbReference>
<sequence length="576" mass="66072">KLEGANVELHQDLKQTHEKLSAHDVAAKRTIARLQQDAENKFKELNKQCAAAQTEKQAAVMNYARREKELLDLRQKKDAAEMYARNTTKEREKAVAQLKAVKADFFKCKAALEKKEGEYSVQRQEIEKLKEEINSQIIKVRWAQNKLKTEVDSHKETKEKCDKMVSEIQQAKEETEQIRKNCHDMIKTYQESEEIKSNALDIELKEKLQTLTQKETETSEVRGILKQKTEELNMLKIKHKDLLEEEKLQAMEQLQSQLEAANVNVNELKVELDIAIEKRDTAISDLACKEEKEQQLLQFTERMSSKNTELAVRVEDLNAKVVSQTDEISLLKSQNSQLLTEVQSVTTSLEVETTTSKKSTSDMSTRLEEKEKSICQLLLQIEDLKDEMRTVKRKNNACVKDLSRQLNQAKRKMDNVDALSNASSPNSTNHSADCGSMGSRASSTNSLDRVNSYSETAITGNAGPVDRQMLIERIVRLQQIHAKKNDKIDFLQEHVQQLVEELQKKQRLIQHYIIREEAGVLAPPRQHTDSKPKHGMTLELSIEVNRKMQSVLEDTLLKNITLKESLEMLGKEIQRL</sequence>
<evidence type="ECO:0000256" key="1">
    <source>
        <dbReference type="SAM" id="Coils"/>
    </source>
</evidence>
<dbReference type="InParanoid" id="F6RMR3"/>
<evidence type="ECO:0000313" key="3">
    <source>
        <dbReference type="Ensembl" id="ENSCINP00000023910.2"/>
    </source>
</evidence>
<feature type="region of interest" description="Disordered" evidence="2">
    <location>
        <begin position="414"/>
        <end position="448"/>
    </location>
</feature>
<dbReference type="AlphaFoldDB" id="F6RMR3"/>
<dbReference type="STRING" id="7719.ENSCINP00000023910"/>
<feature type="coiled-coil region" evidence="1">
    <location>
        <begin position="481"/>
        <end position="515"/>
    </location>
</feature>
<dbReference type="GO" id="GO:0031267">
    <property type="term" value="F:small GTPase binding"/>
    <property type="evidence" value="ECO:0000318"/>
    <property type="project" value="GO_Central"/>
</dbReference>